<organism evidence="2 3">
    <name type="scientific">Dinghuibacter silviterrae</name>
    <dbReference type="NCBI Taxonomy" id="1539049"/>
    <lineage>
        <taxon>Bacteria</taxon>
        <taxon>Pseudomonadati</taxon>
        <taxon>Bacteroidota</taxon>
        <taxon>Chitinophagia</taxon>
        <taxon>Chitinophagales</taxon>
        <taxon>Chitinophagaceae</taxon>
        <taxon>Dinghuibacter</taxon>
    </lineage>
</organism>
<feature type="signal peptide" evidence="1">
    <location>
        <begin position="1"/>
        <end position="21"/>
    </location>
</feature>
<accession>A0A4R8DPZ5</accession>
<comment type="caution">
    <text evidence="2">The sequence shown here is derived from an EMBL/GenBank/DDBJ whole genome shotgun (WGS) entry which is preliminary data.</text>
</comment>
<feature type="chain" id="PRO_5020242007" evidence="1">
    <location>
        <begin position="22"/>
        <end position="97"/>
    </location>
</feature>
<sequence>MKKIAFGCLAAAMAVAGSAFTMPRKSANLVYWFPLYTDGSPELIGTTPPTSDTYACPGIETPCAGGFPGYTEITSGSNAGSYEATGTMIGGTETYVD</sequence>
<protein>
    <submittedName>
        <fullName evidence="2">Uncharacterized protein</fullName>
    </submittedName>
</protein>
<gene>
    <name evidence="2" type="ORF">EDB95_0829</name>
</gene>
<evidence type="ECO:0000313" key="2">
    <source>
        <dbReference type="EMBL" id="TDW99817.1"/>
    </source>
</evidence>
<keyword evidence="3" id="KW-1185">Reference proteome</keyword>
<dbReference type="AlphaFoldDB" id="A0A4R8DPZ5"/>
<dbReference type="Proteomes" id="UP000294498">
    <property type="component" value="Unassembled WGS sequence"/>
</dbReference>
<evidence type="ECO:0000256" key="1">
    <source>
        <dbReference type="SAM" id="SignalP"/>
    </source>
</evidence>
<keyword evidence="1" id="KW-0732">Signal</keyword>
<evidence type="ECO:0000313" key="3">
    <source>
        <dbReference type="Proteomes" id="UP000294498"/>
    </source>
</evidence>
<proteinExistence type="predicted"/>
<dbReference type="EMBL" id="SODV01000001">
    <property type="protein sequence ID" value="TDW99817.1"/>
    <property type="molecule type" value="Genomic_DNA"/>
</dbReference>
<name>A0A4R8DPZ5_9BACT</name>
<reference evidence="2 3" key="1">
    <citation type="submission" date="2019-03" db="EMBL/GenBank/DDBJ databases">
        <title>Genomic Encyclopedia of Type Strains, Phase IV (KMG-IV): sequencing the most valuable type-strain genomes for metagenomic binning, comparative biology and taxonomic classification.</title>
        <authorList>
            <person name="Goeker M."/>
        </authorList>
    </citation>
    <scope>NUCLEOTIDE SEQUENCE [LARGE SCALE GENOMIC DNA]</scope>
    <source>
        <strain evidence="2 3">DSM 100059</strain>
    </source>
</reference>